<keyword evidence="6" id="KW-1185">Reference proteome</keyword>
<dbReference type="GO" id="GO:0005789">
    <property type="term" value="C:endoplasmic reticulum membrane"/>
    <property type="evidence" value="ECO:0007669"/>
    <property type="project" value="TreeGrafter"/>
</dbReference>
<gene>
    <name evidence="5" type="ORF">PYW07_002371</name>
</gene>
<sequence>MRSLSEAVRPLVPLFVFFALSSLWAMYSPNDIINRAPRIFYILTGTIFSNINCRLIVSQMSDTRCEAFNSLLVPYALVLCMVFGTAVSAGTELLLLAALCLVSSVAHIYYGSKVVQEMCEHFKIECFRIKPKIN</sequence>
<keyword evidence="3 4" id="KW-0472">Membrane</keyword>
<dbReference type="InterPro" id="IPR014472">
    <property type="entry name" value="CHOPT"/>
</dbReference>
<organism evidence="5 6">
    <name type="scientific">Mythimna separata</name>
    <name type="common">Oriental armyworm</name>
    <name type="synonym">Pseudaletia separata</name>
    <dbReference type="NCBI Taxonomy" id="271217"/>
    <lineage>
        <taxon>Eukaryota</taxon>
        <taxon>Metazoa</taxon>
        <taxon>Ecdysozoa</taxon>
        <taxon>Arthropoda</taxon>
        <taxon>Hexapoda</taxon>
        <taxon>Insecta</taxon>
        <taxon>Pterygota</taxon>
        <taxon>Neoptera</taxon>
        <taxon>Endopterygota</taxon>
        <taxon>Lepidoptera</taxon>
        <taxon>Glossata</taxon>
        <taxon>Ditrysia</taxon>
        <taxon>Noctuoidea</taxon>
        <taxon>Noctuidae</taxon>
        <taxon>Noctuinae</taxon>
        <taxon>Hadenini</taxon>
        <taxon>Mythimna</taxon>
    </lineage>
</organism>
<feature type="transmembrane region" description="Helical" evidence="4">
    <location>
        <begin position="39"/>
        <end position="57"/>
    </location>
</feature>
<dbReference type="GO" id="GO:0005794">
    <property type="term" value="C:Golgi apparatus"/>
    <property type="evidence" value="ECO:0007669"/>
    <property type="project" value="TreeGrafter"/>
</dbReference>
<dbReference type="PANTHER" id="PTHR10414:SF71">
    <property type="entry name" value="FI05338P"/>
    <property type="match status" value="1"/>
</dbReference>
<evidence type="ECO:0000256" key="2">
    <source>
        <dbReference type="ARBA" id="ARBA00010441"/>
    </source>
</evidence>
<dbReference type="EMBL" id="JARGEI010000013">
    <property type="protein sequence ID" value="KAJ8721596.1"/>
    <property type="molecule type" value="Genomic_DNA"/>
</dbReference>
<evidence type="ECO:0000256" key="3">
    <source>
        <dbReference type="ARBA" id="ARBA00023136"/>
    </source>
</evidence>
<feature type="transmembrane region" description="Helical" evidence="4">
    <location>
        <begin position="93"/>
        <end position="110"/>
    </location>
</feature>
<evidence type="ECO:0000313" key="6">
    <source>
        <dbReference type="Proteomes" id="UP001231518"/>
    </source>
</evidence>
<dbReference type="GO" id="GO:0004307">
    <property type="term" value="F:ethanolaminephosphotransferase activity"/>
    <property type="evidence" value="ECO:0007669"/>
    <property type="project" value="TreeGrafter"/>
</dbReference>
<proteinExistence type="inferred from homology"/>
<protein>
    <submittedName>
        <fullName evidence="5">Uncharacterized protein</fullName>
    </submittedName>
</protein>
<evidence type="ECO:0000256" key="4">
    <source>
        <dbReference type="SAM" id="Phobius"/>
    </source>
</evidence>
<dbReference type="GO" id="GO:0006646">
    <property type="term" value="P:phosphatidylethanolamine biosynthetic process"/>
    <property type="evidence" value="ECO:0007669"/>
    <property type="project" value="TreeGrafter"/>
</dbReference>
<dbReference type="AlphaFoldDB" id="A0AAD7YMQ4"/>
<comment type="similarity">
    <text evidence="2">Belongs to the CDP-alcohol phosphatidyltransferase class-I family.</text>
</comment>
<keyword evidence="4" id="KW-1133">Transmembrane helix</keyword>
<name>A0AAD7YMQ4_MYTSE</name>
<evidence type="ECO:0000256" key="1">
    <source>
        <dbReference type="ARBA" id="ARBA00004370"/>
    </source>
</evidence>
<reference evidence="5" key="1">
    <citation type="submission" date="2023-03" db="EMBL/GenBank/DDBJ databases">
        <title>Chromosome-level genomes of two armyworms, Mythimna separata and Mythimna loreyi, provide insights into the biosynthesis and reception of sex pheromones.</title>
        <authorList>
            <person name="Zhao H."/>
        </authorList>
    </citation>
    <scope>NUCLEOTIDE SEQUENCE</scope>
    <source>
        <strain evidence="5">BeijingLab</strain>
        <tissue evidence="5">Pupa</tissue>
    </source>
</reference>
<evidence type="ECO:0000313" key="5">
    <source>
        <dbReference type="EMBL" id="KAJ8721596.1"/>
    </source>
</evidence>
<feature type="transmembrane region" description="Helical" evidence="4">
    <location>
        <begin position="7"/>
        <end position="27"/>
    </location>
</feature>
<comment type="caution">
    <text evidence="5">The sequence shown here is derived from an EMBL/GenBank/DDBJ whole genome shotgun (WGS) entry which is preliminary data.</text>
</comment>
<feature type="transmembrane region" description="Helical" evidence="4">
    <location>
        <begin position="69"/>
        <end position="87"/>
    </location>
</feature>
<accession>A0AAD7YMQ4</accession>
<dbReference type="PANTHER" id="PTHR10414">
    <property type="entry name" value="ETHANOLAMINEPHOSPHOTRANSFERASE"/>
    <property type="match status" value="1"/>
</dbReference>
<keyword evidence="4" id="KW-0812">Transmembrane</keyword>
<comment type="subcellular location">
    <subcellularLocation>
        <location evidence="1">Membrane</location>
    </subcellularLocation>
</comment>
<dbReference type="Proteomes" id="UP001231518">
    <property type="component" value="Chromosome 12"/>
</dbReference>